<dbReference type="GeneID" id="75827000"/>
<evidence type="ECO:0000313" key="3">
    <source>
        <dbReference type="EMBL" id="KAI6778363.1"/>
    </source>
</evidence>
<protein>
    <recommendedName>
        <fullName evidence="2">Asl1-like glycosyl hydrolase catalytic domain-containing protein</fullName>
    </recommendedName>
</protein>
<dbReference type="SUPFAM" id="SSF51445">
    <property type="entry name" value="(Trans)glycosidases"/>
    <property type="match status" value="1"/>
</dbReference>
<name>A0A9P9XV41_9HYPO</name>
<keyword evidence="4" id="KW-1185">Reference proteome</keyword>
<feature type="domain" description="Asl1-like glycosyl hydrolase catalytic" evidence="2">
    <location>
        <begin position="24"/>
        <end position="188"/>
    </location>
</feature>
<dbReference type="InterPro" id="IPR053183">
    <property type="entry name" value="ASL1"/>
</dbReference>
<evidence type="ECO:0000256" key="1">
    <source>
        <dbReference type="SAM" id="SignalP"/>
    </source>
</evidence>
<dbReference type="Proteomes" id="UP001055219">
    <property type="component" value="Unassembled WGS sequence"/>
</dbReference>
<dbReference type="InterPro" id="IPR017853">
    <property type="entry name" value="GH"/>
</dbReference>
<dbReference type="PANTHER" id="PTHR34154:SF3">
    <property type="entry name" value="ALKALI-SENSITIVE LINKAGE PROTEIN 1"/>
    <property type="match status" value="1"/>
</dbReference>
<dbReference type="Pfam" id="PF11790">
    <property type="entry name" value="Glyco_hydro_cc"/>
    <property type="match status" value="2"/>
</dbReference>
<gene>
    <name evidence="3" type="ORF">J7T54_000481</name>
</gene>
<comment type="caution">
    <text evidence="3">The sequence shown here is derived from an EMBL/GenBank/DDBJ whole genome shotgun (WGS) entry which is preliminary data.</text>
</comment>
<accession>A0A9P9XV41</accession>
<evidence type="ECO:0000259" key="2">
    <source>
        <dbReference type="Pfam" id="PF11790"/>
    </source>
</evidence>
<sequence>MVIRLALPLLAATGVFANPKRGLVFVPNEDHPEDNQIWPEDSAISWYYNYESRPSPAFADVSRSDFAFVPMQWGVDANNPSDDTFLRDVEEHLDSGWNITHVLGFNEPDGTFDIGGSDVLPEVAAEAWVVNFEPLAKRGVKLGLPACTGGWDGMPWLRQFLGNCSEILSDGEDGKKNCTWDFLPVHWWPGVEIWVTEYAYAHKSLDEVQEHFNTTIEYFDDTDFIGGYTYFGAFRSEVSNVGPDVTFLNNDGELTDVGSWYMGRSATGVEPQSGQGESAMINWVIVLGSMGMVTALLL</sequence>
<dbReference type="AlphaFoldDB" id="A0A9P9XV41"/>
<feature type="domain" description="Asl1-like glycosyl hydrolase catalytic" evidence="2">
    <location>
        <begin position="191"/>
        <end position="261"/>
    </location>
</feature>
<dbReference type="GO" id="GO:0071966">
    <property type="term" value="P:fungal-type cell wall polysaccharide metabolic process"/>
    <property type="evidence" value="ECO:0007669"/>
    <property type="project" value="TreeGrafter"/>
</dbReference>
<reference evidence="3" key="2">
    <citation type="submission" date="2022-07" db="EMBL/GenBank/DDBJ databases">
        <authorList>
            <person name="Goncalves M.F.M."/>
            <person name="Hilario S."/>
            <person name="Van De Peer Y."/>
            <person name="Esteves A.C."/>
            <person name="Alves A."/>
        </authorList>
    </citation>
    <scope>NUCLEOTIDE SEQUENCE</scope>
    <source>
        <strain evidence="3">MUM 19.33</strain>
    </source>
</reference>
<feature type="chain" id="PRO_5040402802" description="Asl1-like glycosyl hydrolase catalytic domain-containing protein" evidence="1">
    <location>
        <begin position="18"/>
        <end position="298"/>
    </location>
</feature>
<keyword evidence="1" id="KW-0732">Signal</keyword>
<dbReference type="PANTHER" id="PTHR34154">
    <property type="entry name" value="ALKALI-SENSITIVE LINKAGE PROTEIN 1"/>
    <property type="match status" value="1"/>
</dbReference>
<proteinExistence type="predicted"/>
<reference evidence="3" key="1">
    <citation type="journal article" date="2021" name="J Fungi (Basel)">
        <title>Genomic and Metabolomic Analyses of the Marine Fungus Emericellopsis cladophorae: Insights into Saltwater Adaptability Mechanisms and Its Biosynthetic Potential.</title>
        <authorList>
            <person name="Goncalves M.F.M."/>
            <person name="Hilario S."/>
            <person name="Van de Peer Y."/>
            <person name="Esteves A.C."/>
            <person name="Alves A."/>
        </authorList>
    </citation>
    <scope>NUCLEOTIDE SEQUENCE</scope>
    <source>
        <strain evidence="3">MUM 19.33</strain>
    </source>
</reference>
<dbReference type="GO" id="GO:0009277">
    <property type="term" value="C:fungal-type cell wall"/>
    <property type="evidence" value="ECO:0007669"/>
    <property type="project" value="TreeGrafter"/>
</dbReference>
<dbReference type="OrthoDB" id="43654at2759"/>
<dbReference type="RefSeq" id="XP_051359219.1">
    <property type="nucleotide sequence ID" value="XM_051509797.1"/>
</dbReference>
<dbReference type="InterPro" id="IPR024655">
    <property type="entry name" value="Asl1_glyco_hydro_catalytic"/>
</dbReference>
<evidence type="ECO:0000313" key="4">
    <source>
        <dbReference type="Proteomes" id="UP001055219"/>
    </source>
</evidence>
<dbReference type="EMBL" id="JAGIXG020000070">
    <property type="protein sequence ID" value="KAI6778363.1"/>
    <property type="molecule type" value="Genomic_DNA"/>
</dbReference>
<organism evidence="3 4">
    <name type="scientific">Emericellopsis cladophorae</name>
    <dbReference type="NCBI Taxonomy" id="2686198"/>
    <lineage>
        <taxon>Eukaryota</taxon>
        <taxon>Fungi</taxon>
        <taxon>Dikarya</taxon>
        <taxon>Ascomycota</taxon>
        <taxon>Pezizomycotina</taxon>
        <taxon>Sordariomycetes</taxon>
        <taxon>Hypocreomycetidae</taxon>
        <taxon>Hypocreales</taxon>
        <taxon>Bionectriaceae</taxon>
        <taxon>Emericellopsis</taxon>
    </lineage>
</organism>
<feature type="signal peptide" evidence="1">
    <location>
        <begin position="1"/>
        <end position="17"/>
    </location>
</feature>